<dbReference type="PROSITE" id="PS50893">
    <property type="entry name" value="ABC_TRANSPORTER_2"/>
    <property type="match status" value="2"/>
</dbReference>
<keyword evidence="7" id="KW-0067">ATP-binding</keyword>
<dbReference type="InterPro" id="IPR036640">
    <property type="entry name" value="ABC1_TM_sf"/>
</dbReference>
<dbReference type="SUPFAM" id="SSF52540">
    <property type="entry name" value="P-loop containing nucleoside triphosphate hydrolases"/>
    <property type="match status" value="2"/>
</dbReference>
<keyword evidence="8 11" id="KW-1133">Transmembrane helix</keyword>
<evidence type="ECO:0000256" key="10">
    <source>
        <dbReference type="SAM" id="MobiDB-lite"/>
    </source>
</evidence>
<comment type="caution">
    <text evidence="14">The sequence shown here is derived from an EMBL/GenBank/DDBJ whole genome shotgun (WGS) entry which is preliminary data.</text>
</comment>
<accession>A0ABD2J2F9</accession>
<feature type="transmembrane region" description="Helical" evidence="11">
    <location>
        <begin position="1069"/>
        <end position="1090"/>
    </location>
</feature>
<dbReference type="InterPro" id="IPR011527">
    <property type="entry name" value="ABC1_TM_dom"/>
</dbReference>
<evidence type="ECO:0000256" key="5">
    <source>
        <dbReference type="ARBA" id="ARBA00022737"/>
    </source>
</evidence>
<keyword evidence="15" id="KW-1185">Reference proteome</keyword>
<dbReference type="SUPFAM" id="SSF90123">
    <property type="entry name" value="ABC transporter transmembrane region"/>
    <property type="match status" value="2"/>
</dbReference>
<dbReference type="GO" id="GO:0005524">
    <property type="term" value="F:ATP binding"/>
    <property type="evidence" value="ECO:0007669"/>
    <property type="project" value="UniProtKB-KW"/>
</dbReference>
<dbReference type="PROSITE" id="PS00211">
    <property type="entry name" value="ABC_TRANSPORTER_1"/>
    <property type="match status" value="1"/>
</dbReference>
<dbReference type="EMBL" id="JBICBT010001082">
    <property type="protein sequence ID" value="KAL3084305.1"/>
    <property type="molecule type" value="Genomic_DNA"/>
</dbReference>
<dbReference type="InterPro" id="IPR003439">
    <property type="entry name" value="ABC_transporter-like_ATP-bd"/>
</dbReference>
<feature type="transmembrane region" description="Helical" evidence="11">
    <location>
        <begin position="488"/>
        <end position="509"/>
    </location>
</feature>
<feature type="domain" description="ABC transmembrane type-1" evidence="13">
    <location>
        <begin position="355"/>
        <end position="633"/>
    </location>
</feature>
<dbReference type="PANTHER" id="PTHR24223">
    <property type="entry name" value="ATP-BINDING CASSETTE SUB-FAMILY C"/>
    <property type="match status" value="1"/>
</dbReference>
<evidence type="ECO:0000256" key="4">
    <source>
        <dbReference type="ARBA" id="ARBA00022692"/>
    </source>
</evidence>
<dbReference type="InterPro" id="IPR003593">
    <property type="entry name" value="AAA+_ATPase"/>
</dbReference>
<dbReference type="PANTHER" id="PTHR24223:SF443">
    <property type="entry name" value="MULTIDRUG-RESISTANCE LIKE PROTEIN 1, ISOFORM I"/>
    <property type="match status" value="1"/>
</dbReference>
<reference evidence="14 15" key="1">
    <citation type="submission" date="2024-10" db="EMBL/GenBank/DDBJ databases">
        <authorList>
            <person name="Kim D."/>
        </authorList>
    </citation>
    <scope>NUCLEOTIDE SEQUENCE [LARGE SCALE GENOMIC DNA]</scope>
    <source>
        <strain evidence="14">BH-2024</strain>
    </source>
</reference>
<evidence type="ECO:0000256" key="8">
    <source>
        <dbReference type="ARBA" id="ARBA00022989"/>
    </source>
</evidence>
<feature type="transmembrane region" description="Helical" evidence="11">
    <location>
        <begin position="100"/>
        <end position="121"/>
    </location>
</feature>
<evidence type="ECO:0000256" key="7">
    <source>
        <dbReference type="ARBA" id="ARBA00022840"/>
    </source>
</evidence>
<protein>
    <submittedName>
        <fullName evidence="14">Uncharacterized protein</fullName>
    </submittedName>
</protein>
<feature type="domain" description="ABC transporter" evidence="12">
    <location>
        <begin position="697"/>
        <end position="928"/>
    </location>
</feature>
<dbReference type="Proteomes" id="UP001620626">
    <property type="component" value="Unassembled WGS sequence"/>
</dbReference>
<dbReference type="GO" id="GO:0005774">
    <property type="term" value="C:vacuolar membrane"/>
    <property type="evidence" value="ECO:0007669"/>
    <property type="project" value="UniProtKB-SubCell"/>
</dbReference>
<dbReference type="InterPro" id="IPR017871">
    <property type="entry name" value="ABC_transporter-like_CS"/>
</dbReference>
<evidence type="ECO:0000313" key="14">
    <source>
        <dbReference type="EMBL" id="KAL3084305.1"/>
    </source>
</evidence>
<organism evidence="14 15">
    <name type="scientific">Heterodera trifolii</name>
    <dbReference type="NCBI Taxonomy" id="157864"/>
    <lineage>
        <taxon>Eukaryota</taxon>
        <taxon>Metazoa</taxon>
        <taxon>Ecdysozoa</taxon>
        <taxon>Nematoda</taxon>
        <taxon>Chromadorea</taxon>
        <taxon>Rhabditida</taxon>
        <taxon>Tylenchina</taxon>
        <taxon>Tylenchomorpha</taxon>
        <taxon>Tylenchoidea</taxon>
        <taxon>Heteroderidae</taxon>
        <taxon>Heteroderinae</taxon>
        <taxon>Heterodera</taxon>
    </lineage>
</organism>
<sequence>METDKINHRIRKLEKDGEGNWLRRKGWGRGKAAAEPIGSNDQIVVESNGPLVMVTLLHPLNPLAFTSISVPPFLCSSPVISPVFTNSTFSEIVSPCLANVVFPFVPAIVSVFSLLCLFLYARLFRPNAIPLPINRLIILKGALSTLDLFVSLLRFTLIFFVLPISLPEQRVGSTIDLLFSLCSTFAYAQCVRVGLVSSGPLHIAWFLRLVSLLPCHALLLFGPPLTLPQVPSSLLLPVLHLVISFALVLLFVVSDFSPPSNYQRVVGPTGKEISPEESTSAFSAVIYSYATKMFFKGLHGDVTFDDLWELHKERQAEVLMERYYRADKTKGEGPITFFSFVWRLVKCTWEWQICSILLSVLVVFCLYANAIFLRVIVTFVNLGFPLWLSMTALCVLFFVDFTGKVMLARRDFDSFIALLSLRSIISCAILDKLFKLSSSARQSFSTGEVVNFLSTDLFRISYFWLTIRSFVYCPFMIGFASFGLWMELGMSSVFGFAVLAMTLPINAVLTKLMTHFENKQMKIKDDRVKFVTDVLGGIKVVKLYAWEESMQKRIFELRHREVKNLWMIFLLDVFINLSFMLAPLIATLVSFSAFTIIYHQTMRPDVAFVSLLFFAMLRYAIYQIPQTISYSAQAFVSIRRVLKFLNADEQQQSHIIQAANGVEQNKTAKHRNGKIATDERQIGTDNSSENTTNSVILRHCSFTWESAKKETPILHLRDISLEIEAGKLVGIVGKVGSGKSSLLSAILGEMERVEKEGSKCVVRASSIGYVPQKPWIQNKTLRRNVLFDGPFNEDKYWRVLDACALKADLKLLAAGDMTEIGEKGINLSGGQKARVALARAVYMDADLYVLDDTLSAVDAHVGAHIFERVISNQKGLLAGKTRLFALNSLSFLKFCDLIVVMNDGQIDTVGTLDELKQHTEGPFAELMKEHMEKHFEGRKSRIDSSREDDPDETAVHRQLDQVLEQLAGSPLSHSLLEMRRRLESSESNGHQSLPGNSSEQQHPIASSAHPQPSEEHQQNTINDSPHNLNAMSASDLVGRITDEEELCTGMVKRRVYLDYARAFSIPLTVIYLLCLFIGSSTFQGLSNVWLAKWSTSNSTSPEESIRNLGIYGAFSSVYVFSAALSSLVLSFGAYRASLAFHDKLLHSLFRSPMAFFDRTPLGRILNRIGNDIDRIDENIPWAVGYSLSILAEAFNSIIAICIVIPFLVLVAVPLMVIFLSITHFYNVSSVQFRRLTSKSRSSHLSFVEDAYSGSDSIRIFKAIKQFRVKGYRISDICNECFIVEIFSNRWLQIRLDIVADVSVFICVAVAIWMASQGVISLGVLALVIGCGYTFTGYLGEVARFWRESEVQMVCVERVNEYINNKWEADWRAPASDRLAEWPSRGSIQFRDLCLRYREDSALVLNRLNFEIASSERVGIVGRTGAGKSSITMALFRIVEPASGQIFIDGTDITTVGLHDLRAALTIIPQDPVLFCGSLRSNIDPFDQYSDSDLWAALEKAQLKDTISGLEGTLLYKLTEKGSNLSEGQRQLVCLARALLRQRTRILILDEATAAVDTYTDSCIQQCIRTHFNHCTVLTIAHRLDTILDYDRVIVMDEGAVAEFDTPTALLADGESMFAKMAKQAGVVKE</sequence>
<keyword evidence="4 11" id="KW-0812">Transmembrane</keyword>
<proteinExistence type="inferred from homology"/>
<feature type="transmembrane region" description="Helical" evidence="11">
    <location>
        <begin position="1319"/>
        <end position="1338"/>
    </location>
</feature>
<gene>
    <name evidence="14" type="ORF">niasHT_035131</name>
</gene>
<comment type="subcellular location">
    <subcellularLocation>
        <location evidence="1">Vacuole membrane</location>
        <topology evidence="1">Multi-pass membrane protein</topology>
    </subcellularLocation>
</comment>
<name>A0ABD2J2F9_9BILA</name>
<feature type="transmembrane region" description="Helical" evidence="11">
    <location>
        <begin position="203"/>
        <end position="222"/>
    </location>
</feature>
<feature type="transmembrane region" description="Helical" evidence="11">
    <location>
        <begin position="1197"/>
        <end position="1225"/>
    </location>
</feature>
<feature type="domain" description="ABC transporter" evidence="12">
    <location>
        <begin position="1387"/>
        <end position="1622"/>
    </location>
</feature>
<evidence type="ECO:0000256" key="3">
    <source>
        <dbReference type="ARBA" id="ARBA00022448"/>
    </source>
</evidence>
<evidence type="ECO:0000256" key="11">
    <source>
        <dbReference type="SAM" id="Phobius"/>
    </source>
</evidence>
<feature type="transmembrane region" description="Helical" evidence="11">
    <location>
        <begin position="177"/>
        <end position="196"/>
    </location>
</feature>
<dbReference type="InterPro" id="IPR050173">
    <property type="entry name" value="ABC_transporter_C-like"/>
</dbReference>
<dbReference type="CDD" id="cd03250">
    <property type="entry name" value="ABCC_MRP_domain1"/>
    <property type="match status" value="1"/>
</dbReference>
<evidence type="ECO:0000256" key="6">
    <source>
        <dbReference type="ARBA" id="ARBA00022741"/>
    </source>
</evidence>
<feature type="transmembrane region" description="Helical" evidence="11">
    <location>
        <begin position="606"/>
        <end position="622"/>
    </location>
</feature>
<dbReference type="InterPro" id="IPR027417">
    <property type="entry name" value="P-loop_NTPase"/>
</dbReference>
<feature type="transmembrane region" description="Helical" evidence="11">
    <location>
        <begin position="234"/>
        <end position="254"/>
    </location>
</feature>
<dbReference type="FunFam" id="3.40.50.300:FF:000997">
    <property type="entry name" value="Multidrug resistance-associated protein 1"/>
    <property type="match status" value="1"/>
</dbReference>
<dbReference type="CDD" id="cd18579">
    <property type="entry name" value="ABC_6TM_ABCC_D1"/>
    <property type="match status" value="1"/>
</dbReference>
<evidence type="ECO:0000256" key="1">
    <source>
        <dbReference type="ARBA" id="ARBA00004128"/>
    </source>
</evidence>
<dbReference type="FunFam" id="1.20.1560.10:FF:000013">
    <property type="entry name" value="ABC transporter C family member 2"/>
    <property type="match status" value="1"/>
</dbReference>
<feature type="domain" description="ABC transmembrane type-1" evidence="13">
    <location>
        <begin position="1072"/>
        <end position="1347"/>
    </location>
</feature>
<feature type="transmembrane region" description="Helical" evidence="11">
    <location>
        <begin position="1110"/>
        <end position="1134"/>
    </location>
</feature>
<dbReference type="FunFam" id="3.40.50.300:FF:000074">
    <property type="entry name" value="Multidrug resistance-associated protein 5 isoform 1"/>
    <property type="match status" value="1"/>
</dbReference>
<dbReference type="PROSITE" id="PS50929">
    <property type="entry name" value="ABC_TM1F"/>
    <property type="match status" value="2"/>
</dbReference>
<feature type="transmembrane region" description="Helical" evidence="11">
    <location>
        <begin position="462"/>
        <end position="482"/>
    </location>
</feature>
<evidence type="ECO:0000259" key="12">
    <source>
        <dbReference type="PROSITE" id="PS50893"/>
    </source>
</evidence>
<evidence type="ECO:0000259" key="13">
    <source>
        <dbReference type="PROSITE" id="PS50929"/>
    </source>
</evidence>
<evidence type="ECO:0000313" key="15">
    <source>
        <dbReference type="Proteomes" id="UP001620626"/>
    </source>
</evidence>
<evidence type="ECO:0000256" key="9">
    <source>
        <dbReference type="ARBA" id="ARBA00023136"/>
    </source>
</evidence>
<feature type="transmembrane region" description="Helical" evidence="11">
    <location>
        <begin position="1295"/>
        <end position="1313"/>
    </location>
</feature>
<dbReference type="Pfam" id="PF00005">
    <property type="entry name" value="ABC_tran"/>
    <property type="match status" value="2"/>
</dbReference>
<feature type="transmembrane region" description="Helical" evidence="11">
    <location>
        <begin position="353"/>
        <end position="376"/>
    </location>
</feature>
<keyword evidence="5" id="KW-0677">Repeat</keyword>
<feature type="transmembrane region" description="Helical" evidence="11">
    <location>
        <begin position="382"/>
        <end position="401"/>
    </location>
</feature>
<dbReference type="CDD" id="cd03244">
    <property type="entry name" value="ABCC_MRP_domain2"/>
    <property type="match status" value="1"/>
</dbReference>
<keyword evidence="6" id="KW-0547">Nucleotide-binding</keyword>
<comment type="similarity">
    <text evidence="2">Belongs to the ABC transporter superfamily. ABCC family. Conjugate transporter (TC 3.A.1.208) subfamily.</text>
</comment>
<feature type="region of interest" description="Disordered" evidence="10">
    <location>
        <begin position="981"/>
        <end position="1028"/>
    </location>
</feature>
<keyword evidence="3" id="KW-0813">Transport</keyword>
<feature type="region of interest" description="Disordered" evidence="10">
    <location>
        <begin position="934"/>
        <end position="954"/>
    </location>
</feature>
<feature type="compositionally biased region" description="Polar residues" evidence="10">
    <location>
        <begin position="985"/>
        <end position="1010"/>
    </location>
</feature>
<feature type="transmembrane region" description="Helical" evidence="11">
    <location>
        <begin position="566"/>
        <end position="594"/>
    </location>
</feature>
<feature type="transmembrane region" description="Helical" evidence="11">
    <location>
        <begin position="142"/>
        <end position="165"/>
    </location>
</feature>
<feature type="compositionally biased region" description="Polar residues" evidence="10">
    <location>
        <begin position="1018"/>
        <end position="1028"/>
    </location>
</feature>
<dbReference type="Gene3D" id="1.20.1560.10">
    <property type="entry name" value="ABC transporter type 1, transmembrane domain"/>
    <property type="match status" value="2"/>
</dbReference>
<keyword evidence="9 11" id="KW-0472">Membrane</keyword>
<evidence type="ECO:0000256" key="2">
    <source>
        <dbReference type="ARBA" id="ARBA00009726"/>
    </source>
</evidence>
<dbReference type="Pfam" id="PF00664">
    <property type="entry name" value="ABC_membrane"/>
    <property type="match status" value="2"/>
</dbReference>
<dbReference type="Gene3D" id="3.40.50.300">
    <property type="entry name" value="P-loop containing nucleotide triphosphate hydrolases"/>
    <property type="match status" value="2"/>
</dbReference>
<dbReference type="InterPro" id="IPR044746">
    <property type="entry name" value="ABCC_6TM_D1"/>
</dbReference>
<dbReference type="SMART" id="SM00382">
    <property type="entry name" value="AAA"/>
    <property type="match status" value="2"/>
</dbReference>